<feature type="transmembrane region" description="Helical" evidence="9">
    <location>
        <begin position="450"/>
        <end position="469"/>
    </location>
</feature>
<dbReference type="GO" id="GO:0022857">
    <property type="term" value="F:transmembrane transporter activity"/>
    <property type="evidence" value="ECO:0007669"/>
    <property type="project" value="InterPro"/>
</dbReference>
<organism evidence="10 11">
    <name type="scientific">Thiohalorhabdus denitrificans</name>
    <dbReference type="NCBI Taxonomy" id="381306"/>
    <lineage>
        <taxon>Bacteria</taxon>
        <taxon>Pseudomonadati</taxon>
        <taxon>Pseudomonadota</taxon>
        <taxon>Gammaproteobacteria</taxon>
        <taxon>Thiohalorhabdales</taxon>
        <taxon>Thiohalorhabdaceae</taxon>
        <taxon>Thiohalorhabdus</taxon>
    </lineage>
</organism>
<dbReference type="EMBL" id="FMUN01000004">
    <property type="protein sequence ID" value="SCY24573.1"/>
    <property type="molecule type" value="Genomic_DNA"/>
</dbReference>
<keyword evidence="4" id="KW-1003">Cell membrane</keyword>
<keyword evidence="6 9" id="KW-1133">Transmembrane helix</keyword>
<evidence type="ECO:0000256" key="7">
    <source>
        <dbReference type="ARBA" id="ARBA00023136"/>
    </source>
</evidence>
<reference evidence="11" key="1">
    <citation type="submission" date="2016-10" db="EMBL/GenBank/DDBJ databases">
        <authorList>
            <person name="Varghese N."/>
        </authorList>
    </citation>
    <scope>NUCLEOTIDE SEQUENCE [LARGE SCALE GENOMIC DNA]</scope>
    <source>
        <strain evidence="11">HL 19</strain>
    </source>
</reference>
<sequence>MPNQPRPFARLTRAMEPWVFLPAAALVVAFVAFGGTYTATARSLFQTLQSSIVATFGWFYILTASTLLGFVVWLLFSRFGRIRLGGPEARPEFGYLAWFSMLLSAGMGIGLVFFGAAEPLQHFADPPPQAAGEADALREAMRYTFYHWGLHPWAIYSALALPLAYFHFRHGLPLAPRSLLYPLLGERIRGAPGHAVDVLCTVGTLFGVATSLGLGAAQVNAGFARLFGMPQDIGAQLLLVAGITAVATISVVSGLHRGIRFLSQLNIGLTFLLFLFLLVVGPTVFLLEVFLDSLGYYLQKFPFTSLHIEPGSDGGWQSHWTLFYWSWWISWSPFVGVFVARISKGRTIREFLTTTLLVPSLGGFLWFSILGGTGIYLETQGPGGIAEQAVRNEALALFAVLENLPLHTLTWALATLLVIVFFVTSSDSGSLVDDMVTSGGHPDPPRAQRLFWALAEGAVAGTLLYAGGLTALRTASLTTGLPMAVFLLVACFGLVRALRVDYATAGVPSAEELRQGEARMPGLSLDERGEGGVTSARRRASEERKR</sequence>
<feature type="transmembrane region" description="Helical" evidence="9">
    <location>
        <begin position="58"/>
        <end position="76"/>
    </location>
</feature>
<evidence type="ECO:0000313" key="11">
    <source>
        <dbReference type="Proteomes" id="UP000183104"/>
    </source>
</evidence>
<keyword evidence="5 9" id="KW-0812">Transmembrane</keyword>
<dbReference type="GO" id="GO:0005886">
    <property type="term" value="C:plasma membrane"/>
    <property type="evidence" value="ECO:0007669"/>
    <property type="project" value="UniProtKB-SubCell"/>
</dbReference>
<feature type="region of interest" description="Disordered" evidence="8">
    <location>
        <begin position="513"/>
        <end position="546"/>
    </location>
</feature>
<protein>
    <submittedName>
        <fullName evidence="10">Choline/glycine/proline betaine transport protein</fullName>
    </submittedName>
</protein>
<accession>A0A1G5EC32</accession>
<evidence type="ECO:0000256" key="6">
    <source>
        <dbReference type="ARBA" id="ARBA00022989"/>
    </source>
</evidence>
<name>A0A1G5EC32_9GAMM</name>
<comment type="subcellular location">
    <subcellularLocation>
        <location evidence="1">Cell membrane</location>
        <topology evidence="1">Multi-pass membrane protein</topology>
    </subcellularLocation>
</comment>
<dbReference type="Pfam" id="PF02028">
    <property type="entry name" value="BCCT"/>
    <property type="match status" value="1"/>
</dbReference>
<proteinExistence type="inferred from homology"/>
<keyword evidence="11" id="KW-1185">Reference proteome</keyword>
<feature type="transmembrane region" description="Helical" evidence="9">
    <location>
        <begin position="475"/>
        <end position="495"/>
    </location>
</feature>
<feature type="transmembrane region" description="Helical" evidence="9">
    <location>
        <begin position="96"/>
        <end position="117"/>
    </location>
</feature>
<evidence type="ECO:0000256" key="8">
    <source>
        <dbReference type="SAM" id="MobiDB-lite"/>
    </source>
</evidence>
<feature type="transmembrane region" description="Helical" evidence="9">
    <location>
        <begin position="237"/>
        <end position="255"/>
    </location>
</feature>
<dbReference type="PANTHER" id="PTHR30047">
    <property type="entry name" value="HIGH-AFFINITY CHOLINE TRANSPORT PROTEIN-RELATED"/>
    <property type="match status" value="1"/>
</dbReference>
<evidence type="ECO:0000313" key="10">
    <source>
        <dbReference type="EMBL" id="SCY24573.1"/>
    </source>
</evidence>
<keyword evidence="7 9" id="KW-0472">Membrane</keyword>
<feature type="transmembrane region" description="Helical" evidence="9">
    <location>
        <begin position="322"/>
        <end position="340"/>
    </location>
</feature>
<gene>
    <name evidence="10" type="ORF">SAMN05661077_1572</name>
</gene>
<feature type="transmembrane region" description="Helical" evidence="9">
    <location>
        <begin position="409"/>
        <end position="429"/>
    </location>
</feature>
<evidence type="ECO:0000256" key="4">
    <source>
        <dbReference type="ARBA" id="ARBA00022475"/>
    </source>
</evidence>
<evidence type="ECO:0000256" key="9">
    <source>
        <dbReference type="SAM" id="Phobius"/>
    </source>
</evidence>
<dbReference type="PANTHER" id="PTHR30047:SF7">
    <property type="entry name" value="HIGH-AFFINITY CHOLINE TRANSPORT PROTEIN"/>
    <property type="match status" value="1"/>
</dbReference>
<dbReference type="RefSeq" id="WP_074471344.1">
    <property type="nucleotide sequence ID" value="NZ_FMUN01000004.1"/>
</dbReference>
<dbReference type="AlphaFoldDB" id="A0A1G5EC32"/>
<dbReference type="OrthoDB" id="9775735at2"/>
<dbReference type="InterPro" id="IPR000060">
    <property type="entry name" value="BCCT_transptr"/>
</dbReference>
<evidence type="ECO:0000256" key="2">
    <source>
        <dbReference type="ARBA" id="ARBA00005658"/>
    </source>
</evidence>
<feature type="transmembrane region" description="Helical" evidence="9">
    <location>
        <begin position="267"/>
        <end position="291"/>
    </location>
</feature>
<feature type="transmembrane region" description="Helical" evidence="9">
    <location>
        <begin position="196"/>
        <end position="217"/>
    </location>
</feature>
<comment type="similarity">
    <text evidence="2">Belongs to the BCCT transporter (TC 2.A.15) family.</text>
</comment>
<evidence type="ECO:0000256" key="1">
    <source>
        <dbReference type="ARBA" id="ARBA00004651"/>
    </source>
</evidence>
<dbReference type="Proteomes" id="UP000183104">
    <property type="component" value="Unassembled WGS sequence"/>
</dbReference>
<feature type="transmembrane region" description="Helical" evidence="9">
    <location>
        <begin position="352"/>
        <end position="377"/>
    </location>
</feature>
<evidence type="ECO:0000256" key="5">
    <source>
        <dbReference type="ARBA" id="ARBA00022692"/>
    </source>
</evidence>
<dbReference type="NCBIfam" id="TIGR00842">
    <property type="entry name" value="bcct"/>
    <property type="match status" value="1"/>
</dbReference>
<feature type="transmembrane region" description="Helical" evidence="9">
    <location>
        <begin position="150"/>
        <end position="168"/>
    </location>
</feature>
<evidence type="ECO:0000256" key="3">
    <source>
        <dbReference type="ARBA" id="ARBA00022448"/>
    </source>
</evidence>
<keyword evidence="3" id="KW-0813">Transport</keyword>